<sequence>MNTVRDEIAELVTRYEIAFNNNDAKAMNALFSKDAVFVNFGGNLVFGADLLYRAQAHVFAPGGALENINVRYLVESIVFLTPEVAVVHARQRSADSDGQLPTDDHDPMESIFQMTLMRDAQNRWCIRVAQNTPVTAPPVKPDGSH</sequence>
<protein>
    <submittedName>
        <fullName evidence="2">SgcJ/EcaC family oxidoreductase</fullName>
    </submittedName>
</protein>
<accession>A0ABS6CD92</accession>
<dbReference type="EMBL" id="JAHLEM010000105">
    <property type="protein sequence ID" value="MBU3864853.1"/>
    <property type="molecule type" value="Genomic_DNA"/>
</dbReference>
<feature type="domain" description="DUF4440" evidence="1">
    <location>
        <begin position="8"/>
        <end position="99"/>
    </location>
</feature>
<dbReference type="InterPro" id="IPR027843">
    <property type="entry name" value="DUF4440"/>
</dbReference>
<dbReference type="Proteomes" id="UP000720508">
    <property type="component" value="Unassembled WGS sequence"/>
</dbReference>
<organism evidence="2 3">
    <name type="scientific">Streptomyces niphimycinicus</name>
    <dbReference type="NCBI Taxonomy" id="2842201"/>
    <lineage>
        <taxon>Bacteria</taxon>
        <taxon>Bacillati</taxon>
        <taxon>Actinomycetota</taxon>
        <taxon>Actinomycetes</taxon>
        <taxon>Kitasatosporales</taxon>
        <taxon>Streptomycetaceae</taxon>
        <taxon>Streptomyces</taxon>
    </lineage>
</organism>
<dbReference type="Pfam" id="PF14534">
    <property type="entry name" value="DUF4440"/>
    <property type="match status" value="1"/>
</dbReference>
<dbReference type="InterPro" id="IPR011944">
    <property type="entry name" value="Steroid_delta5-4_isomerase"/>
</dbReference>
<reference evidence="2 3" key="1">
    <citation type="submission" date="2021-06" db="EMBL/GenBank/DDBJ databases">
        <authorList>
            <person name="Pan X."/>
        </authorList>
    </citation>
    <scope>NUCLEOTIDE SEQUENCE [LARGE SCALE GENOMIC DNA]</scope>
    <source>
        <strain evidence="2 3">4503</strain>
    </source>
</reference>
<evidence type="ECO:0000313" key="2">
    <source>
        <dbReference type="EMBL" id="MBU3864853.1"/>
    </source>
</evidence>
<dbReference type="RefSeq" id="WP_216341841.1">
    <property type="nucleotide sequence ID" value="NZ_JAHLEM010000105.1"/>
</dbReference>
<proteinExistence type="predicted"/>
<comment type="caution">
    <text evidence="2">The sequence shown here is derived from an EMBL/GenBank/DDBJ whole genome shotgun (WGS) entry which is preliminary data.</text>
</comment>
<gene>
    <name evidence="2" type="ORF">KN815_12445</name>
</gene>
<name>A0ABS6CD92_9ACTN</name>
<evidence type="ECO:0000259" key="1">
    <source>
        <dbReference type="Pfam" id="PF14534"/>
    </source>
</evidence>
<evidence type="ECO:0000313" key="3">
    <source>
        <dbReference type="Proteomes" id="UP000720508"/>
    </source>
</evidence>
<dbReference type="NCBIfam" id="TIGR02246">
    <property type="entry name" value="SgcJ/EcaC family oxidoreductase"/>
    <property type="match status" value="1"/>
</dbReference>
<keyword evidence="3" id="KW-1185">Reference proteome</keyword>